<evidence type="ECO:0000256" key="6">
    <source>
        <dbReference type="ARBA" id="ARBA00022692"/>
    </source>
</evidence>
<sequence length="193" mass="20193">MTCTKPSTARGFTLIELMVTLSILVILATLAAPSFVGFLRNSELTSFTNKLVAATNTARSEAMKTGRNAYIIPASDASWSKGWRVFVDMNSNGSFDEGTDITVLAEPAPPSYIEIAGTNNAGADTPYVGFGNSGYARSKAGDGDANAVVTIKRNDVTSAAAAAETRRVIIALTGRVRACRPSTDQGCTANATD</sequence>
<keyword evidence="5" id="KW-0997">Cell inner membrane</keyword>
<evidence type="ECO:0000256" key="10">
    <source>
        <dbReference type="ARBA" id="ARBA00030775"/>
    </source>
</evidence>
<evidence type="ECO:0000256" key="11">
    <source>
        <dbReference type="SAM" id="Phobius"/>
    </source>
</evidence>
<dbReference type="Gene3D" id="3.55.40.10">
    <property type="entry name" value="minor pseudopilin epsh domain"/>
    <property type="match status" value="1"/>
</dbReference>
<evidence type="ECO:0000259" key="12">
    <source>
        <dbReference type="Pfam" id="PF12019"/>
    </source>
</evidence>
<evidence type="ECO:0000256" key="5">
    <source>
        <dbReference type="ARBA" id="ARBA00022519"/>
    </source>
</evidence>
<dbReference type="Pfam" id="PF12019">
    <property type="entry name" value="GspH"/>
    <property type="match status" value="1"/>
</dbReference>
<keyword evidence="7 11" id="KW-1133">Transmembrane helix</keyword>
<evidence type="ECO:0000256" key="3">
    <source>
        <dbReference type="ARBA" id="ARBA00022475"/>
    </source>
</evidence>
<dbReference type="Proteomes" id="UP000594778">
    <property type="component" value="Chromosome"/>
</dbReference>
<keyword evidence="6 11" id="KW-0812">Transmembrane</keyword>
<feature type="domain" description="General secretion pathway GspH" evidence="12">
    <location>
        <begin position="48"/>
        <end position="174"/>
    </location>
</feature>
<comment type="subcellular location">
    <subcellularLocation>
        <location evidence="1">Cell inner membrane</location>
        <topology evidence="1">Single-pass membrane protein</topology>
    </subcellularLocation>
</comment>
<dbReference type="InterPro" id="IPR012902">
    <property type="entry name" value="N_methyl_site"/>
</dbReference>
<reference evidence="13 14" key="1">
    <citation type="submission" date="2020-12" db="EMBL/GenBank/DDBJ databases">
        <title>FDA dAtabase for Regulatory Grade micrObial Sequences (FDA-ARGOS): Supporting development and validation of Infectious Disease Dx tests.</title>
        <authorList>
            <person name="Sproer C."/>
            <person name="Gronow S."/>
            <person name="Severitt S."/>
            <person name="Schroder I."/>
            <person name="Tallon L."/>
            <person name="Sadzewicz L."/>
            <person name="Zhao X."/>
            <person name="Boylan J."/>
            <person name="Ott S."/>
            <person name="Bowen H."/>
            <person name="Vavikolanu K."/>
            <person name="Mehta A."/>
            <person name="Aluvathingal J."/>
            <person name="Nadendla S."/>
            <person name="Lowell S."/>
            <person name="Myers T."/>
            <person name="Yan Y."/>
            <person name="Sichtig H."/>
        </authorList>
    </citation>
    <scope>NUCLEOTIDE SEQUENCE [LARGE SCALE GENOMIC DNA]</scope>
    <source>
        <strain evidence="13 14">FDAARGOS_909</strain>
    </source>
</reference>
<evidence type="ECO:0000256" key="8">
    <source>
        <dbReference type="ARBA" id="ARBA00023136"/>
    </source>
</evidence>
<accession>A0A7T2VYT2</accession>
<evidence type="ECO:0000256" key="9">
    <source>
        <dbReference type="ARBA" id="ARBA00025772"/>
    </source>
</evidence>
<dbReference type="InterPro" id="IPR045584">
    <property type="entry name" value="Pilin-like"/>
</dbReference>
<keyword evidence="3" id="KW-1003">Cell membrane</keyword>
<dbReference type="SUPFAM" id="SSF54523">
    <property type="entry name" value="Pili subunits"/>
    <property type="match status" value="1"/>
</dbReference>
<gene>
    <name evidence="13" type="ORF">I6G66_27860</name>
</gene>
<organism evidence="13 14">
    <name type="scientific">Delftia acidovorans</name>
    <name type="common">Pseudomonas acidovorans</name>
    <name type="synonym">Comamonas acidovorans</name>
    <dbReference type="NCBI Taxonomy" id="80866"/>
    <lineage>
        <taxon>Bacteria</taxon>
        <taxon>Pseudomonadati</taxon>
        <taxon>Pseudomonadota</taxon>
        <taxon>Betaproteobacteria</taxon>
        <taxon>Burkholderiales</taxon>
        <taxon>Comamonadaceae</taxon>
        <taxon>Delftia</taxon>
    </lineage>
</organism>
<evidence type="ECO:0000256" key="2">
    <source>
        <dbReference type="ARBA" id="ARBA00021549"/>
    </source>
</evidence>
<proteinExistence type="inferred from homology"/>
<evidence type="ECO:0000256" key="7">
    <source>
        <dbReference type="ARBA" id="ARBA00022989"/>
    </source>
</evidence>
<comment type="similarity">
    <text evidence="9">Belongs to the GSP H family.</text>
</comment>
<name>A0A7T2VYT2_DELAC</name>
<dbReference type="GO" id="GO:0005886">
    <property type="term" value="C:plasma membrane"/>
    <property type="evidence" value="ECO:0007669"/>
    <property type="project" value="UniProtKB-SubCell"/>
</dbReference>
<protein>
    <recommendedName>
        <fullName evidence="2">Type II secretion system protein H</fullName>
    </recommendedName>
    <alternativeName>
        <fullName evidence="10">General secretion pathway protein H</fullName>
    </alternativeName>
</protein>
<evidence type="ECO:0000313" key="14">
    <source>
        <dbReference type="Proteomes" id="UP000594778"/>
    </source>
</evidence>
<evidence type="ECO:0000313" key="13">
    <source>
        <dbReference type="EMBL" id="QPS08035.1"/>
    </source>
</evidence>
<dbReference type="RefSeq" id="WP_183019805.1">
    <property type="nucleotide sequence ID" value="NZ_CP065668.1"/>
</dbReference>
<dbReference type="PROSITE" id="PS00409">
    <property type="entry name" value="PROKAR_NTER_METHYL"/>
    <property type="match status" value="1"/>
</dbReference>
<dbReference type="Pfam" id="PF07963">
    <property type="entry name" value="N_methyl"/>
    <property type="match status" value="1"/>
</dbReference>
<evidence type="ECO:0000256" key="1">
    <source>
        <dbReference type="ARBA" id="ARBA00004377"/>
    </source>
</evidence>
<evidence type="ECO:0000256" key="4">
    <source>
        <dbReference type="ARBA" id="ARBA00022481"/>
    </source>
</evidence>
<keyword evidence="4" id="KW-0488">Methylation</keyword>
<keyword evidence="8 11" id="KW-0472">Membrane</keyword>
<feature type="transmembrane region" description="Helical" evidence="11">
    <location>
        <begin position="12"/>
        <end position="39"/>
    </location>
</feature>
<dbReference type="AlphaFoldDB" id="A0A7T2VYT2"/>
<dbReference type="InterPro" id="IPR022346">
    <property type="entry name" value="T2SS_GspH"/>
</dbReference>
<dbReference type="NCBIfam" id="TIGR02532">
    <property type="entry name" value="IV_pilin_GFxxxE"/>
    <property type="match status" value="1"/>
</dbReference>
<dbReference type="GO" id="GO:0015628">
    <property type="term" value="P:protein secretion by the type II secretion system"/>
    <property type="evidence" value="ECO:0007669"/>
    <property type="project" value="InterPro"/>
</dbReference>
<dbReference type="EMBL" id="CP065668">
    <property type="protein sequence ID" value="QPS08035.1"/>
    <property type="molecule type" value="Genomic_DNA"/>
</dbReference>
<dbReference type="GO" id="GO:0015627">
    <property type="term" value="C:type II protein secretion system complex"/>
    <property type="evidence" value="ECO:0007669"/>
    <property type="project" value="InterPro"/>
</dbReference>